<evidence type="ECO:0000259" key="2">
    <source>
        <dbReference type="PROSITE" id="PS50279"/>
    </source>
</evidence>
<dbReference type="AlphaFoldDB" id="A0A3P8V0A2"/>
<evidence type="ECO:0000313" key="3">
    <source>
        <dbReference type="Ensembl" id="ENSCSEP00000006461.1"/>
    </source>
</evidence>
<reference evidence="3 4" key="1">
    <citation type="journal article" date="2014" name="Nat. Genet.">
        <title>Whole-genome sequence of a flatfish provides insights into ZW sex chromosome evolution and adaptation to a benthic lifestyle.</title>
        <authorList>
            <person name="Chen S."/>
            <person name="Zhang G."/>
            <person name="Shao C."/>
            <person name="Huang Q."/>
            <person name="Liu G."/>
            <person name="Zhang P."/>
            <person name="Song W."/>
            <person name="An N."/>
            <person name="Chalopin D."/>
            <person name="Volff J.N."/>
            <person name="Hong Y."/>
            <person name="Li Q."/>
            <person name="Sha Z."/>
            <person name="Zhou H."/>
            <person name="Xie M."/>
            <person name="Yu Q."/>
            <person name="Liu Y."/>
            <person name="Xiang H."/>
            <person name="Wang N."/>
            <person name="Wu K."/>
            <person name="Yang C."/>
            <person name="Zhou Q."/>
            <person name="Liao X."/>
            <person name="Yang L."/>
            <person name="Hu Q."/>
            <person name="Zhang J."/>
            <person name="Meng L."/>
            <person name="Jin L."/>
            <person name="Tian Y."/>
            <person name="Lian J."/>
            <person name="Yang J."/>
            <person name="Miao G."/>
            <person name="Liu S."/>
            <person name="Liang Z."/>
            <person name="Yan F."/>
            <person name="Li Y."/>
            <person name="Sun B."/>
            <person name="Zhang H."/>
            <person name="Zhang J."/>
            <person name="Zhu Y."/>
            <person name="Du M."/>
            <person name="Zhao Y."/>
            <person name="Schartl M."/>
            <person name="Tang Q."/>
            <person name="Wang J."/>
        </authorList>
    </citation>
    <scope>NUCLEOTIDE SEQUENCE</scope>
</reference>
<accession>A0A3P8V0A2</accession>
<dbReference type="PROSITE" id="PS50279">
    <property type="entry name" value="BPTI_KUNITZ_2"/>
    <property type="match status" value="1"/>
</dbReference>
<dbReference type="GO" id="GO:0004867">
    <property type="term" value="F:serine-type endopeptidase inhibitor activity"/>
    <property type="evidence" value="ECO:0007669"/>
    <property type="project" value="InterPro"/>
</dbReference>
<dbReference type="Pfam" id="PF00014">
    <property type="entry name" value="Kunitz_BPTI"/>
    <property type="match status" value="1"/>
</dbReference>
<proteinExistence type="predicted"/>
<dbReference type="PRINTS" id="PR00759">
    <property type="entry name" value="BASICPTASE"/>
</dbReference>
<evidence type="ECO:0000256" key="1">
    <source>
        <dbReference type="ARBA" id="ARBA00023157"/>
    </source>
</evidence>
<keyword evidence="1" id="KW-1015">Disulfide bond</keyword>
<keyword evidence="4" id="KW-1185">Reference proteome</keyword>
<dbReference type="SUPFAM" id="SSF57362">
    <property type="entry name" value="BPTI-like"/>
    <property type="match status" value="1"/>
</dbReference>
<dbReference type="PROSITE" id="PS00280">
    <property type="entry name" value="BPTI_KUNITZ_1"/>
    <property type="match status" value="1"/>
</dbReference>
<feature type="domain" description="BPTI/Kunitz inhibitor" evidence="2">
    <location>
        <begin position="20"/>
        <end position="70"/>
    </location>
</feature>
<dbReference type="InterPro" id="IPR036880">
    <property type="entry name" value="Kunitz_BPTI_sf"/>
</dbReference>
<dbReference type="GeneTree" id="ENSGT01090000260131"/>
<dbReference type="InParanoid" id="A0A3P8V0A2"/>
<name>A0A3P8V0A2_CYNSE</name>
<dbReference type="Ensembl" id="ENSCSET00000006533.1">
    <property type="protein sequence ID" value="ENSCSEP00000006461.1"/>
    <property type="gene ID" value="ENSCSEG00000004142.1"/>
</dbReference>
<dbReference type="PANTHER" id="PTHR10083:SF375">
    <property type="entry name" value="BPTI_KUNITZ INHIBITOR DOMAIN-CONTAINING PROTEIN"/>
    <property type="match status" value="1"/>
</dbReference>
<evidence type="ECO:0000313" key="4">
    <source>
        <dbReference type="Proteomes" id="UP000265120"/>
    </source>
</evidence>
<reference evidence="3" key="3">
    <citation type="submission" date="2025-09" db="UniProtKB">
        <authorList>
            <consortium name="Ensembl"/>
        </authorList>
    </citation>
    <scope>IDENTIFICATION</scope>
</reference>
<dbReference type="OMA" id="VCAFPME"/>
<dbReference type="InterPro" id="IPR050098">
    <property type="entry name" value="TFPI/VKTCI-like"/>
</dbReference>
<dbReference type="PANTHER" id="PTHR10083">
    <property type="entry name" value="KUNITZ-TYPE PROTEASE INHIBITOR-RELATED"/>
    <property type="match status" value="1"/>
</dbReference>
<reference evidence="3" key="2">
    <citation type="submission" date="2025-08" db="UniProtKB">
        <authorList>
            <consortium name="Ensembl"/>
        </authorList>
    </citation>
    <scope>IDENTIFICATION</scope>
</reference>
<sequence length="78" mass="8799">MSECRPFLKPPLPVSTAERCGLSLDPGPCRNYEVRWYYDTTANSCAQFWFGGCLGNSNRFETERSCRETCMSHGGSHV</sequence>
<dbReference type="InterPro" id="IPR002223">
    <property type="entry name" value="Kunitz_BPTI"/>
</dbReference>
<dbReference type="SMART" id="SM00131">
    <property type="entry name" value="KU"/>
    <property type="match status" value="1"/>
</dbReference>
<dbReference type="InterPro" id="IPR020901">
    <property type="entry name" value="Prtase_inh_Kunz-CS"/>
</dbReference>
<dbReference type="Proteomes" id="UP000265120">
    <property type="component" value="Chromosome 13"/>
</dbReference>
<protein>
    <recommendedName>
        <fullName evidence="2">BPTI/Kunitz inhibitor domain-containing protein</fullName>
    </recommendedName>
</protein>
<dbReference type="STRING" id="244447.ENSCSEP00000006461"/>
<dbReference type="GO" id="GO:0005615">
    <property type="term" value="C:extracellular space"/>
    <property type="evidence" value="ECO:0007669"/>
    <property type="project" value="TreeGrafter"/>
</dbReference>
<dbReference type="Gene3D" id="4.10.410.10">
    <property type="entry name" value="Pancreatic trypsin inhibitor Kunitz domain"/>
    <property type="match status" value="1"/>
</dbReference>
<organism evidence="3 4">
    <name type="scientific">Cynoglossus semilaevis</name>
    <name type="common">Tongue sole</name>
    <dbReference type="NCBI Taxonomy" id="244447"/>
    <lineage>
        <taxon>Eukaryota</taxon>
        <taxon>Metazoa</taxon>
        <taxon>Chordata</taxon>
        <taxon>Craniata</taxon>
        <taxon>Vertebrata</taxon>
        <taxon>Euteleostomi</taxon>
        <taxon>Actinopterygii</taxon>
        <taxon>Neopterygii</taxon>
        <taxon>Teleostei</taxon>
        <taxon>Neoteleostei</taxon>
        <taxon>Acanthomorphata</taxon>
        <taxon>Carangaria</taxon>
        <taxon>Pleuronectiformes</taxon>
        <taxon>Pleuronectoidei</taxon>
        <taxon>Cynoglossidae</taxon>
        <taxon>Cynoglossinae</taxon>
        <taxon>Cynoglossus</taxon>
    </lineage>
</organism>
<dbReference type="FunFam" id="4.10.410.10:FF:000020">
    <property type="entry name" value="Collagen, type VI, alpha 3"/>
    <property type="match status" value="1"/>
</dbReference>